<reference evidence="1" key="1">
    <citation type="journal article" date="2021" name="IMA Fungus">
        <title>Genomic characterization of three marine fungi, including Emericellopsis atlantica sp. nov. with signatures of a generalist lifestyle and marine biomass degradation.</title>
        <authorList>
            <person name="Hagestad O.C."/>
            <person name="Hou L."/>
            <person name="Andersen J.H."/>
            <person name="Hansen E.H."/>
            <person name="Altermark B."/>
            <person name="Li C."/>
            <person name="Kuhnert E."/>
            <person name="Cox R.J."/>
            <person name="Crous P.W."/>
            <person name="Spatafora J.W."/>
            <person name="Lail K."/>
            <person name="Amirebrahimi M."/>
            <person name="Lipzen A."/>
            <person name="Pangilinan J."/>
            <person name="Andreopoulos W."/>
            <person name="Hayes R.D."/>
            <person name="Ng V."/>
            <person name="Grigoriev I.V."/>
            <person name="Jackson S.A."/>
            <person name="Sutton T.D.S."/>
            <person name="Dobson A.D.W."/>
            <person name="Rama T."/>
        </authorList>
    </citation>
    <scope>NUCLEOTIDE SEQUENCE</scope>
    <source>
        <strain evidence="1">TS7</strain>
    </source>
</reference>
<dbReference type="Gene3D" id="1.10.510.10">
    <property type="entry name" value="Transferase(Phosphotransferase) domain 1"/>
    <property type="match status" value="1"/>
</dbReference>
<sequence length="477" mass="53381">MVAELVLAVIATVDGCIRLGRQALDTYRAYRDTDESLDDKVVVIEGLWAKLETQLTFLSKVSEHLDEKLAESQINLLQKLHGKLVQVTSQINLPASTHRRKLKHALVKKKLDELLVDMETWQARFDPTWFIITLIGNRVIDAELWESRRADPAKKAFDASPLHSMLALRHAIRPRSDNVEPTDRINLSINLDSSGLKDARITPIPFSSARVVFRRGSDKLLISETVHSLGDDDISHVKQSAEDLARKLKCVDSRTFSLLRCFGIVKQYDESQRIKSMDMIYSAPKTRANPTSLRGLLLERKPVSVSAVVRIARQLVQSVSYVHACDFVHKNIRPESVLRQATCVQHRYIMQHDIYSLGVCLLEIGLWTSFVWYPENNDDAAPVPGLGLGLALSDTDFATIGAASRLQTKEHLVGLARKDLPPRVGDKYTDLVVVCLTCLDPGNTAFGSEQELLDEDGILVGVRFVEKILSKMADISV</sequence>
<evidence type="ECO:0008006" key="3">
    <source>
        <dbReference type="Google" id="ProtNLM"/>
    </source>
</evidence>
<dbReference type="AlphaFoldDB" id="A0A9P7ZPU9"/>
<dbReference type="SUPFAM" id="SSF56112">
    <property type="entry name" value="Protein kinase-like (PK-like)"/>
    <property type="match status" value="1"/>
</dbReference>
<evidence type="ECO:0000313" key="1">
    <source>
        <dbReference type="EMBL" id="KAG9255483.1"/>
    </source>
</evidence>
<dbReference type="OrthoDB" id="1911848at2759"/>
<dbReference type="InterPro" id="IPR011009">
    <property type="entry name" value="Kinase-like_dom_sf"/>
</dbReference>
<dbReference type="RefSeq" id="XP_046119407.1">
    <property type="nucleotide sequence ID" value="XM_046265975.1"/>
</dbReference>
<name>A0A9P7ZPU9_9HYPO</name>
<dbReference type="PANTHER" id="PTHR37542:SF1">
    <property type="entry name" value="PRION-INHIBITION AND PROPAGATION HELO DOMAIN-CONTAINING PROTEIN"/>
    <property type="match status" value="1"/>
</dbReference>
<comment type="caution">
    <text evidence="1">The sequence shown here is derived from an EMBL/GenBank/DDBJ whole genome shotgun (WGS) entry which is preliminary data.</text>
</comment>
<dbReference type="PANTHER" id="PTHR37542">
    <property type="entry name" value="HELO DOMAIN-CONTAINING PROTEIN-RELATED"/>
    <property type="match status" value="1"/>
</dbReference>
<dbReference type="GeneID" id="70296878"/>
<keyword evidence="2" id="KW-1185">Reference proteome</keyword>
<proteinExistence type="predicted"/>
<evidence type="ECO:0000313" key="2">
    <source>
        <dbReference type="Proteomes" id="UP000887229"/>
    </source>
</evidence>
<gene>
    <name evidence="1" type="ORF">F5Z01DRAFT_685943</name>
</gene>
<dbReference type="Proteomes" id="UP000887229">
    <property type="component" value="Unassembled WGS sequence"/>
</dbReference>
<organism evidence="1 2">
    <name type="scientific">Emericellopsis atlantica</name>
    <dbReference type="NCBI Taxonomy" id="2614577"/>
    <lineage>
        <taxon>Eukaryota</taxon>
        <taxon>Fungi</taxon>
        <taxon>Dikarya</taxon>
        <taxon>Ascomycota</taxon>
        <taxon>Pezizomycotina</taxon>
        <taxon>Sordariomycetes</taxon>
        <taxon>Hypocreomycetidae</taxon>
        <taxon>Hypocreales</taxon>
        <taxon>Bionectriaceae</taxon>
        <taxon>Emericellopsis</taxon>
    </lineage>
</organism>
<dbReference type="EMBL" id="MU251251">
    <property type="protein sequence ID" value="KAG9255483.1"/>
    <property type="molecule type" value="Genomic_DNA"/>
</dbReference>
<protein>
    <recommendedName>
        <fullName evidence="3">Protein kinase domain-containing protein</fullName>
    </recommendedName>
</protein>
<accession>A0A9P7ZPU9</accession>